<accession>A0AAV7VJF6</accession>
<feature type="region of interest" description="Disordered" evidence="1">
    <location>
        <begin position="1"/>
        <end position="20"/>
    </location>
</feature>
<evidence type="ECO:0000313" key="2">
    <source>
        <dbReference type="EMBL" id="KAJ1200665.1"/>
    </source>
</evidence>
<sequence>MHGSRALPAEHTIGVPSVGPAAERTQRDCSAALLNQQAVVGPLCGGRVLLEHDGRPGRPDTRVLGRSTNTTGSIGALSGDSWMYVPPAKRTGTASARSERTSPPRFYTRSILTREDGVLTGTRVRCTQSGGKGFMCVHGRGVRRTLVRDLQKNEVELREVECGVATGTVDLGKLGELRGNWDEVDLRLRQFDYRHYIARMHSEVDRYSRLLAWLIKGKQQHTPIGAIRLESGVIVNTQLEMNEAFKQYYSALYMARPPPSPGQLEDFFEALTAQQVLDLEKPIEMEEIQQALRQQAHNKAPGSYCLPAEYYQAFSAQTFNHIWKC</sequence>
<dbReference type="EMBL" id="JANPWB010000003">
    <property type="protein sequence ID" value="KAJ1200665.1"/>
    <property type="molecule type" value="Genomic_DNA"/>
</dbReference>
<feature type="compositionally biased region" description="Basic and acidic residues" evidence="1">
    <location>
        <begin position="51"/>
        <end position="63"/>
    </location>
</feature>
<gene>
    <name evidence="2" type="ORF">NDU88_004486</name>
</gene>
<name>A0AAV7VJF6_PLEWA</name>
<protein>
    <submittedName>
        <fullName evidence="2">Uncharacterized protein</fullName>
    </submittedName>
</protein>
<evidence type="ECO:0000256" key="1">
    <source>
        <dbReference type="SAM" id="MobiDB-lite"/>
    </source>
</evidence>
<evidence type="ECO:0000313" key="3">
    <source>
        <dbReference type="Proteomes" id="UP001066276"/>
    </source>
</evidence>
<organism evidence="2 3">
    <name type="scientific">Pleurodeles waltl</name>
    <name type="common">Iberian ribbed newt</name>
    <dbReference type="NCBI Taxonomy" id="8319"/>
    <lineage>
        <taxon>Eukaryota</taxon>
        <taxon>Metazoa</taxon>
        <taxon>Chordata</taxon>
        <taxon>Craniata</taxon>
        <taxon>Vertebrata</taxon>
        <taxon>Euteleostomi</taxon>
        <taxon>Amphibia</taxon>
        <taxon>Batrachia</taxon>
        <taxon>Caudata</taxon>
        <taxon>Salamandroidea</taxon>
        <taxon>Salamandridae</taxon>
        <taxon>Pleurodelinae</taxon>
        <taxon>Pleurodeles</taxon>
    </lineage>
</organism>
<keyword evidence="3" id="KW-1185">Reference proteome</keyword>
<feature type="region of interest" description="Disordered" evidence="1">
    <location>
        <begin position="51"/>
        <end position="71"/>
    </location>
</feature>
<reference evidence="2" key="1">
    <citation type="journal article" date="2022" name="bioRxiv">
        <title>Sequencing and chromosome-scale assembly of the giantPleurodeles waltlgenome.</title>
        <authorList>
            <person name="Brown T."/>
            <person name="Elewa A."/>
            <person name="Iarovenko S."/>
            <person name="Subramanian E."/>
            <person name="Araus A.J."/>
            <person name="Petzold A."/>
            <person name="Susuki M."/>
            <person name="Suzuki K.-i.T."/>
            <person name="Hayashi T."/>
            <person name="Toyoda A."/>
            <person name="Oliveira C."/>
            <person name="Osipova E."/>
            <person name="Leigh N.D."/>
            <person name="Simon A."/>
            <person name="Yun M.H."/>
        </authorList>
    </citation>
    <scope>NUCLEOTIDE SEQUENCE</scope>
    <source>
        <strain evidence="2">20211129_DDA</strain>
        <tissue evidence="2">Liver</tissue>
    </source>
</reference>
<proteinExistence type="predicted"/>
<comment type="caution">
    <text evidence="2">The sequence shown here is derived from an EMBL/GenBank/DDBJ whole genome shotgun (WGS) entry which is preliminary data.</text>
</comment>
<dbReference type="AlphaFoldDB" id="A0AAV7VJF6"/>
<dbReference type="Proteomes" id="UP001066276">
    <property type="component" value="Chromosome 2_1"/>
</dbReference>